<gene>
    <name evidence="1" type="ORF">HYG79_16795</name>
</gene>
<dbReference type="AlphaFoldDB" id="A0A7H9AU18"/>
<dbReference type="Proteomes" id="UP000509302">
    <property type="component" value="Chromosome"/>
</dbReference>
<protein>
    <recommendedName>
        <fullName evidence="3">Restriction endonuclease</fullName>
    </recommendedName>
</protein>
<organism evidence="1 2">
    <name type="scientific">Costertonia aggregata</name>
    <dbReference type="NCBI Taxonomy" id="343403"/>
    <lineage>
        <taxon>Bacteria</taxon>
        <taxon>Pseudomonadati</taxon>
        <taxon>Bacteroidota</taxon>
        <taxon>Flavobacteriia</taxon>
        <taxon>Flavobacteriales</taxon>
        <taxon>Flavobacteriaceae</taxon>
        <taxon>Costertonia</taxon>
    </lineage>
</organism>
<evidence type="ECO:0000313" key="2">
    <source>
        <dbReference type="Proteomes" id="UP000509302"/>
    </source>
</evidence>
<sequence>MINWQYFPKSDKIPSHLSELVEVFENHKEKIASENHQFSSDEVLTRLRDGFELIGYKVEKSKKRVDKIQVPVLFGRNGKLDKYFEADGLNEEFKTIIEVEAGRAVANYQFLKDLFQASVMHDIEYLVIAVRNIYKSGRDFEKVISFLDTLYASNRLKLPLSGILIIGY</sequence>
<evidence type="ECO:0008006" key="3">
    <source>
        <dbReference type="Google" id="ProtNLM"/>
    </source>
</evidence>
<proteinExistence type="predicted"/>
<dbReference type="RefSeq" id="WP_179243219.1">
    <property type="nucleotide sequence ID" value="NZ_CP058595.1"/>
</dbReference>
<accession>A0A7H9AU18</accession>
<dbReference type="EMBL" id="CP058595">
    <property type="protein sequence ID" value="QLG46940.1"/>
    <property type="molecule type" value="Genomic_DNA"/>
</dbReference>
<dbReference type="KEGG" id="cagg:HYG79_16795"/>
<name>A0A7H9AU18_9FLAO</name>
<reference evidence="1 2" key="1">
    <citation type="journal article" date="2006" name="Int. J. Syst. Evol. Microbiol.">
        <title>Costertonia aggregata gen. nov., sp. nov., a mesophilic marine bacterium of the family Flavobacteriaceae, isolated from a mature biofilm.</title>
        <authorList>
            <person name="Kwon K.K."/>
            <person name="Lee Y.K."/>
            <person name="Lee H.K."/>
        </authorList>
    </citation>
    <scope>NUCLEOTIDE SEQUENCE [LARGE SCALE GENOMIC DNA]</scope>
    <source>
        <strain evidence="1 2">KCCM 42265</strain>
    </source>
</reference>
<evidence type="ECO:0000313" key="1">
    <source>
        <dbReference type="EMBL" id="QLG46940.1"/>
    </source>
</evidence>
<keyword evidence="2" id="KW-1185">Reference proteome</keyword>